<feature type="compositionally biased region" description="Polar residues" evidence="1">
    <location>
        <begin position="1"/>
        <end position="16"/>
    </location>
</feature>
<comment type="caution">
    <text evidence="2">The sequence shown here is derived from an EMBL/GenBank/DDBJ whole genome shotgun (WGS) entry which is preliminary data.</text>
</comment>
<evidence type="ECO:0000313" key="2">
    <source>
        <dbReference type="EMBL" id="KAG2630496.1"/>
    </source>
</evidence>
<gene>
    <name evidence="2" type="ORF">PVAP13_3KG568001</name>
</gene>
<sequence>MSCFQSQWAGLSQQEPRTARRPVPALPRLAGRGSRRGAARPHGSPAEGGARPEVEDAAGCGGGAGEVLSAQDPATAALPWRGEEGGGRGAGEARRGGGAPAREGGLPERRRGRGRAPGRRGRRPGGRCHAAATVPRSRCPSRPWRGIP</sequence>
<dbReference type="AlphaFoldDB" id="A0A8T0VAG8"/>
<evidence type="ECO:0000313" key="3">
    <source>
        <dbReference type="Proteomes" id="UP000823388"/>
    </source>
</evidence>
<dbReference type="Proteomes" id="UP000823388">
    <property type="component" value="Chromosome 3K"/>
</dbReference>
<evidence type="ECO:0000256" key="1">
    <source>
        <dbReference type="SAM" id="MobiDB-lite"/>
    </source>
</evidence>
<feature type="region of interest" description="Disordered" evidence="1">
    <location>
        <begin position="1"/>
        <end position="148"/>
    </location>
</feature>
<proteinExistence type="predicted"/>
<organism evidence="2 3">
    <name type="scientific">Panicum virgatum</name>
    <name type="common">Blackwell switchgrass</name>
    <dbReference type="NCBI Taxonomy" id="38727"/>
    <lineage>
        <taxon>Eukaryota</taxon>
        <taxon>Viridiplantae</taxon>
        <taxon>Streptophyta</taxon>
        <taxon>Embryophyta</taxon>
        <taxon>Tracheophyta</taxon>
        <taxon>Spermatophyta</taxon>
        <taxon>Magnoliopsida</taxon>
        <taxon>Liliopsida</taxon>
        <taxon>Poales</taxon>
        <taxon>Poaceae</taxon>
        <taxon>PACMAD clade</taxon>
        <taxon>Panicoideae</taxon>
        <taxon>Panicodae</taxon>
        <taxon>Paniceae</taxon>
        <taxon>Panicinae</taxon>
        <taxon>Panicum</taxon>
        <taxon>Panicum sect. Hiantes</taxon>
    </lineage>
</organism>
<feature type="compositionally biased region" description="Basic residues" evidence="1">
    <location>
        <begin position="110"/>
        <end position="126"/>
    </location>
</feature>
<reference evidence="2" key="1">
    <citation type="submission" date="2020-05" db="EMBL/GenBank/DDBJ databases">
        <title>WGS assembly of Panicum virgatum.</title>
        <authorList>
            <person name="Lovell J.T."/>
            <person name="Jenkins J."/>
            <person name="Shu S."/>
            <person name="Juenger T.E."/>
            <person name="Schmutz J."/>
        </authorList>
    </citation>
    <scope>NUCLEOTIDE SEQUENCE</scope>
    <source>
        <strain evidence="2">AP13</strain>
    </source>
</reference>
<accession>A0A8T0VAG8</accession>
<name>A0A8T0VAG8_PANVG</name>
<dbReference type="EMBL" id="CM029041">
    <property type="protein sequence ID" value="KAG2630496.1"/>
    <property type="molecule type" value="Genomic_DNA"/>
</dbReference>
<protein>
    <submittedName>
        <fullName evidence="2">Uncharacterized protein</fullName>
    </submittedName>
</protein>
<keyword evidence="3" id="KW-1185">Reference proteome</keyword>
<feature type="compositionally biased region" description="Basic and acidic residues" evidence="1">
    <location>
        <begin position="81"/>
        <end position="95"/>
    </location>
</feature>